<dbReference type="EMBL" id="CAEZXP010000001">
    <property type="protein sequence ID" value="CAB4683702.1"/>
    <property type="molecule type" value="Genomic_DNA"/>
</dbReference>
<reference evidence="12" key="1">
    <citation type="submission" date="2020-05" db="EMBL/GenBank/DDBJ databases">
        <authorList>
            <person name="Chiriac C."/>
            <person name="Salcher M."/>
            <person name="Ghai R."/>
            <person name="Kavagutti S V."/>
        </authorList>
    </citation>
    <scope>NUCLEOTIDE SEQUENCE</scope>
</reference>
<dbReference type="Pfam" id="PF14520">
    <property type="entry name" value="HHH_5"/>
    <property type="match status" value="1"/>
</dbReference>
<dbReference type="EC" id="2.7.7.7" evidence="2"/>
<evidence type="ECO:0000259" key="10">
    <source>
        <dbReference type="SMART" id="SM00481"/>
    </source>
</evidence>
<dbReference type="GO" id="GO:0003677">
    <property type="term" value="F:DNA binding"/>
    <property type="evidence" value="ECO:0007669"/>
    <property type="project" value="InterPro"/>
</dbReference>
<feature type="domain" description="Polymerase/histidinol phosphatase N-terminal" evidence="10">
    <location>
        <begin position="348"/>
        <end position="420"/>
    </location>
</feature>
<keyword evidence="3" id="KW-0237">DNA synthesis</keyword>
<comment type="catalytic activity">
    <reaction evidence="8">
        <text>DNA(n) + a 2'-deoxyribonucleoside 5'-triphosphate = DNA(n+1) + diphosphate</text>
        <dbReference type="Rhea" id="RHEA:22508"/>
        <dbReference type="Rhea" id="RHEA-COMP:17339"/>
        <dbReference type="Rhea" id="RHEA-COMP:17340"/>
        <dbReference type="ChEBI" id="CHEBI:33019"/>
        <dbReference type="ChEBI" id="CHEBI:61560"/>
        <dbReference type="ChEBI" id="CHEBI:173112"/>
        <dbReference type="EC" id="2.7.7.7"/>
    </reaction>
</comment>
<dbReference type="SMART" id="SM00483">
    <property type="entry name" value="POLXc"/>
    <property type="match status" value="1"/>
</dbReference>
<dbReference type="PANTHER" id="PTHR36928:SF1">
    <property type="entry name" value="PHOSPHATASE YCDX-RELATED"/>
    <property type="match status" value="1"/>
</dbReference>
<dbReference type="SUPFAM" id="SSF89550">
    <property type="entry name" value="PHP domain-like"/>
    <property type="match status" value="1"/>
</dbReference>
<dbReference type="Gene3D" id="3.30.210.10">
    <property type="entry name" value="DNA polymerase, thumb domain"/>
    <property type="match status" value="1"/>
</dbReference>
<dbReference type="InterPro" id="IPR043519">
    <property type="entry name" value="NT_sf"/>
</dbReference>
<dbReference type="GO" id="GO:0042578">
    <property type="term" value="F:phosphoric ester hydrolase activity"/>
    <property type="evidence" value="ECO:0007669"/>
    <property type="project" value="TreeGrafter"/>
</dbReference>
<dbReference type="InterPro" id="IPR022311">
    <property type="entry name" value="PolX-like"/>
</dbReference>
<dbReference type="InterPro" id="IPR003141">
    <property type="entry name" value="Pol/His_phosphatase_N"/>
</dbReference>
<evidence type="ECO:0000313" key="12">
    <source>
        <dbReference type="EMBL" id="CAB4683702.1"/>
    </source>
</evidence>
<dbReference type="InterPro" id="IPR010996">
    <property type="entry name" value="HHH_MUS81"/>
</dbReference>
<dbReference type="GO" id="GO:0003887">
    <property type="term" value="F:DNA-directed DNA polymerase activity"/>
    <property type="evidence" value="ECO:0007669"/>
    <property type="project" value="UniProtKB-KW"/>
</dbReference>
<dbReference type="SMART" id="SM00481">
    <property type="entry name" value="POLIIIAc"/>
    <property type="match status" value="1"/>
</dbReference>
<dbReference type="Gene3D" id="3.30.460.10">
    <property type="entry name" value="Beta Polymerase, domain 2"/>
    <property type="match status" value="1"/>
</dbReference>
<dbReference type="GO" id="GO:0006281">
    <property type="term" value="P:DNA repair"/>
    <property type="evidence" value="ECO:0007669"/>
    <property type="project" value="InterPro"/>
</dbReference>
<evidence type="ECO:0000256" key="7">
    <source>
        <dbReference type="ARBA" id="ARBA00022932"/>
    </source>
</evidence>
<dbReference type="PANTHER" id="PTHR36928">
    <property type="entry name" value="PHOSPHATASE YCDX-RELATED"/>
    <property type="match status" value="1"/>
</dbReference>
<dbReference type="CDD" id="cd07436">
    <property type="entry name" value="PHP_PolX"/>
    <property type="match status" value="1"/>
</dbReference>
<dbReference type="Pfam" id="PF02811">
    <property type="entry name" value="PHP"/>
    <property type="match status" value="1"/>
</dbReference>
<dbReference type="InterPro" id="IPR027421">
    <property type="entry name" value="DNA_pol_lamdba_lyase_dom_sf"/>
</dbReference>
<dbReference type="InterPro" id="IPR002054">
    <property type="entry name" value="DNA-dir_DNA_pol_X"/>
</dbReference>
<name>A0A6J6NBV7_9ZZZZ</name>
<evidence type="ECO:0000256" key="6">
    <source>
        <dbReference type="ARBA" id="ARBA00022705"/>
    </source>
</evidence>
<evidence type="ECO:0000256" key="2">
    <source>
        <dbReference type="ARBA" id="ARBA00012417"/>
    </source>
</evidence>
<accession>A0A6J6NBV7</accession>
<dbReference type="InterPro" id="IPR029398">
    <property type="entry name" value="PolB_thumb"/>
</dbReference>
<feature type="domain" description="Helix-hairpin-helix DNA-binding motif class 1" evidence="9">
    <location>
        <begin position="133"/>
        <end position="152"/>
    </location>
</feature>
<dbReference type="PIRSF" id="PIRSF005047">
    <property type="entry name" value="UCP005047_YshC"/>
    <property type="match status" value="1"/>
</dbReference>
<dbReference type="InterPro" id="IPR016195">
    <property type="entry name" value="Pol/histidinol_Pase-like"/>
</dbReference>
<dbReference type="GO" id="GO:0008270">
    <property type="term" value="F:zinc ion binding"/>
    <property type="evidence" value="ECO:0007669"/>
    <property type="project" value="TreeGrafter"/>
</dbReference>
<feature type="domain" description="Helix-hairpin-helix DNA-binding motif class 1" evidence="9">
    <location>
        <begin position="58"/>
        <end position="77"/>
    </location>
</feature>
<evidence type="ECO:0000256" key="1">
    <source>
        <dbReference type="ARBA" id="ARBA00001946"/>
    </source>
</evidence>
<dbReference type="SMART" id="SM00278">
    <property type="entry name" value="HhH1"/>
    <property type="match status" value="3"/>
</dbReference>
<evidence type="ECO:0000256" key="8">
    <source>
        <dbReference type="ARBA" id="ARBA00049244"/>
    </source>
</evidence>
<dbReference type="InterPro" id="IPR050243">
    <property type="entry name" value="PHP_phosphatase"/>
</dbReference>
<feature type="domain" description="Helix-hairpin-helix DNA-binding motif class 1" evidence="9">
    <location>
        <begin position="98"/>
        <end position="117"/>
    </location>
</feature>
<dbReference type="Pfam" id="PF14791">
    <property type="entry name" value="DNA_pol_B_thumb"/>
    <property type="match status" value="1"/>
</dbReference>
<evidence type="ECO:0000256" key="3">
    <source>
        <dbReference type="ARBA" id="ARBA00022634"/>
    </source>
</evidence>
<dbReference type="InterPro" id="IPR037160">
    <property type="entry name" value="DNA_Pol_thumb_sf"/>
</dbReference>
<dbReference type="InterPro" id="IPR047967">
    <property type="entry name" value="PolX_PHP"/>
</dbReference>
<proteinExistence type="predicted"/>
<dbReference type="NCBIfam" id="NF006375">
    <property type="entry name" value="PRK08609.1"/>
    <property type="match status" value="1"/>
</dbReference>
<evidence type="ECO:0000256" key="5">
    <source>
        <dbReference type="ARBA" id="ARBA00022695"/>
    </source>
</evidence>
<keyword evidence="7" id="KW-0239">DNA-directed DNA polymerase</keyword>
<protein>
    <recommendedName>
        <fullName evidence="2">DNA-directed DNA polymerase</fullName>
        <ecNumber evidence="2">2.7.7.7</ecNumber>
    </recommendedName>
</protein>
<evidence type="ECO:0000259" key="9">
    <source>
        <dbReference type="SMART" id="SM00278"/>
    </source>
</evidence>
<dbReference type="SUPFAM" id="SSF81301">
    <property type="entry name" value="Nucleotidyltransferase"/>
    <property type="match status" value="1"/>
</dbReference>
<evidence type="ECO:0000259" key="11">
    <source>
        <dbReference type="SMART" id="SM00483"/>
    </source>
</evidence>
<organism evidence="12">
    <name type="scientific">freshwater metagenome</name>
    <dbReference type="NCBI Taxonomy" id="449393"/>
    <lineage>
        <taxon>unclassified sequences</taxon>
        <taxon>metagenomes</taxon>
        <taxon>ecological metagenomes</taxon>
    </lineage>
</organism>
<dbReference type="Pfam" id="PF14716">
    <property type="entry name" value="HHH_8"/>
    <property type="match status" value="1"/>
</dbReference>
<dbReference type="Gene3D" id="1.10.150.20">
    <property type="entry name" value="5' to 3' exonuclease, C-terminal subdomain"/>
    <property type="match status" value="1"/>
</dbReference>
<dbReference type="GO" id="GO:0005829">
    <property type="term" value="C:cytosol"/>
    <property type="evidence" value="ECO:0007669"/>
    <property type="project" value="TreeGrafter"/>
</dbReference>
<keyword evidence="4" id="KW-0808">Transferase</keyword>
<dbReference type="SUPFAM" id="SSF158702">
    <property type="entry name" value="Sec63 N-terminal domain-like"/>
    <property type="match status" value="1"/>
</dbReference>
<dbReference type="CDD" id="cd00141">
    <property type="entry name" value="NT_POLXc"/>
    <property type="match status" value="1"/>
</dbReference>
<dbReference type="InterPro" id="IPR003583">
    <property type="entry name" value="Hlx-hairpin-Hlx_DNA-bd_motif"/>
</dbReference>
<dbReference type="AlphaFoldDB" id="A0A6J6NBV7"/>
<sequence>MIDRVSLPRNDELASQFDLLADLMEIEGADGFRIAAYRKASARIRETPVPVAKLALEGKAKELSGIGKTIEAKIVEVVNDGEVHALTKRKATVPAELASFLRLPGVGPKTVRRMWSELGITTREALQAAAETGALRELDGVGAKLEERILEALARPEATECPRRTLLGNALPRLEDAVAALRAHPAAIAVDAAGSARRGRETVRDLDVIASATDADALIDAFCTLPWVVSVEAKGHTKATVVSQDGLKVDLRVVPHESYGNLLQHFTGSKEHNVALREDAVRRGLSVSEYGVTEVESGTVHAFPTEAEVYRFLGYDWIAPELRENLGELEAARAGDLPTLVAEADLRGDLHTHTTWSDGKDTLDAMVAKAVSRGYDYYAICDHSQRLRDGGFEGQAAAIAALAPTVPLRLLRGVEANIRADGTIDVPDEILAELDWVVASLHHGFDKSPTERLLAAMENPYVDCIGHPTGRKIGKRAPADIDIERVVAKALETGTFLEINAQPDRLDLSDVHVRAAREAGLKLVIDSDGHSTGALDYVALGVSQARRAWLTKADVLNTHTWTQIETLRKRRP</sequence>
<keyword evidence="5" id="KW-0548">Nucleotidyltransferase</keyword>
<keyword evidence="6" id="KW-0235">DNA replication</keyword>
<dbReference type="InterPro" id="IPR004013">
    <property type="entry name" value="PHP_dom"/>
</dbReference>
<feature type="domain" description="DNA-directed DNA polymerase X" evidence="11">
    <location>
        <begin position="8"/>
        <end position="324"/>
    </location>
</feature>
<dbReference type="SUPFAM" id="SSF47802">
    <property type="entry name" value="DNA polymerase beta, N-terminal domain-like"/>
    <property type="match status" value="1"/>
</dbReference>
<dbReference type="Gene3D" id="3.20.20.140">
    <property type="entry name" value="Metal-dependent hydrolases"/>
    <property type="match status" value="1"/>
</dbReference>
<evidence type="ECO:0000256" key="4">
    <source>
        <dbReference type="ARBA" id="ARBA00022679"/>
    </source>
</evidence>
<comment type="cofactor">
    <cofactor evidence="1">
        <name>Mg(2+)</name>
        <dbReference type="ChEBI" id="CHEBI:18420"/>
    </cofactor>
</comment>
<gene>
    <name evidence="12" type="ORF">UFOPK2399_00129</name>
</gene>
<dbReference type="Gene3D" id="1.10.150.110">
    <property type="entry name" value="DNA polymerase beta, N-terminal domain-like"/>
    <property type="match status" value="1"/>
</dbReference>